<dbReference type="Gene3D" id="3.90.25.10">
    <property type="entry name" value="UDP-galactose 4-epimerase, domain 1"/>
    <property type="match status" value="1"/>
</dbReference>
<protein>
    <recommendedName>
        <fullName evidence="3">UDP-glucose 4-epimerase</fullName>
    </recommendedName>
    <alternativeName>
        <fullName evidence="5">Galactowaldenase</fullName>
    </alternativeName>
    <alternativeName>
        <fullName evidence="4">UDP-galactose 4-epimerase</fullName>
    </alternativeName>
</protein>
<comment type="pathway">
    <text evidence="1">Carbohydrate metabolism; galactose metabolism.</text>
</comment>
<accession>A0ABN1NLH0</accession>
<evidence type="ECO:0000256" key="2">
    <source>
        <dbReference type="ARBA" id="ARBA00007637"/>
    </source>
</evidence>
<reference evidence="7 8" key="1">
    <citation type="journal article" date="2019" name="Int. J. Syst. Evol. Microbiol.">
        <title>The Global Catalogue of Microorganisms (GCM) 10K type strain sequencing project: providing services to taxonomists for standard genome sequencing and annotation.</title>
        <authorList>
            <consortium name="The Broad Institute Genomics Platform"/>
            <consortium name="The Broad Institute Genome Sequencing Center for Infectious Disease"/>
            <person name="Wu L."/>
            <person name="Ma J."/>
        </authorList>
    </citation>
    <scope>NUCLEOTIDE SEQUENCE [LARGE SCALE GENOMIC DNA]</scope>
    <source>
        <strain evidence="7 8">JCM 11117</strain>
    </source>
</reference>
<dbReference type="PRINTS" id="PR01713">
    <property type="entry name" value="NUCEPIMERASE"/>
</dbReference>
<evidence type="ECO:0000259" key="6">
    <source>
        <dbReference type="Pfam" id="PF01370"/>
    </source>
</evidence>
<dbReference type="Proteomes" id="UP001499967">
    <property type="component" value="Unassembled WGS sequence"/>
</dbReference>
<dbReference type="EMBL" id="BAAAHP010000366">
    <property type="protein sequence ID" value="GAA0910719.1"/>
    <property type="molecule type" value="Genomic_DNA"/>
</dbReference>
<evidence type="ECO:0000313" key="7">
    <source>
        <dbReference type="EMBL" id="GAA0910719.1"/>
    </source>
</evidence>
<feature type="domain" description="NAD-dependent epimerase/dehydratase" evidence="6">
    <location>
        <begin position="8"/>
        <end position="89"/>
    </location>
</feature>
<dbReference type="Pfam" id="PF01370">
    <property type="entry name" value="Epimerase"/>
    <property type="match status" value="1"/>
</dbReference>
<comment type="caution">
    <text evidence="7">The sequence shown here is derived from an EMBL/GenBank/DDBJ whole genome shotgun (WGS) entry which is preliminary data.</text>
</comment>
<dbReference type="Gene3D" id="3.40.50.720">
    <property type="entry name" value="NAD(P)-binding Rossmann-like Domain"/>
    <property type="match status" value="1"/>
</dbReference>
<evidence type="ECO:0000256" key="4">
    <source>
        <dbReference type="ARBA" id="ARBA00031367"/>
    </source>
</evidence>
<dbReference type="RefSeq" id="WP_343947286.1">
    <property type="nucleotide sequence ID" value="NZ_BAAAHP010000366.1"/>
</dbReference>
<proteinExistence type="inferred from homology"/>
<gene>
    <name evidence="7" type="ORF">GCM10009559_81540</name>
</gene>
<comment type="similarity">
    <text evidence="2">Belongs to the NAD(P)-dependent epimerase/dehydratase family.</text>
</comment>
<sequence>MDLAGTGAIGAVSLRAFNIAGALPGHSDPDETRLIPRMMAVQRGTAPELVVNGNGDAIRDFVHIADMAEAFALALEACEPRTARAYNIGSGRPTRVRDVIAMVEQVTGRPVARRHVPPAAEPQELLADSKAIQADLGWNPHRSGLREIINDAWSAATGQ</sequence>
<keyword evidence="8" id="KW-1185">Reference proteome</keyword>
<evidence type="ECO:0000256" key="3">
    <source>
        <dbReference type="ARBA" id="ARBA00018569"/>
    </source>
</evidence>
<dbReference type="SUPFAM" id="SSF51735">
    <property type="entry name" value="NAD(P)-binding Rossmann-fold domains"/>
    <property type="match status" value="1"/>
</dbReference>
<evidence type="ECO:0000256" key="5">
    <source>
        <dbReference type="ARBA" id="ARBA00033067"/>
    </source>
</evidence>
<name>A0ABN1NLH0_9PSEU</name>
<organism evidence="7 8">
    <name type="scientific">Pseudonocardia zijingensis</name>
    <dbReference type="NCBI Taxonomy" id="153376"/>
    <lineage>
        <taxon>Bacteria</taxon>
        <taxon>Bacillati</taxon>
        <taxon>Actinomycetota</taxon>
        <taxon>Actinomycetes</taxon>
        <taxon>Pseudonocardiales</taxon>
        <taxon>Pseudonocardiaceae</taxon>
        <taxon>Pseudonocardia</taxon>
    </lineage>
</organism>
<dbReference type="PANTHER" id="PTHR43725">
    <property type="entry name" value="UDP-GLUCOSE 4-EPIMERASE"/>
    <property type="match status" value="1"/>
</dbReference>
<dbReference type="InterPro" id="IPR001509">
    <property type="entry name" value="Epimerase_deHydtase"/>
</dbReference>
<evidence type="ECO:0000313" key="8">
    <source>
        <dbReference type="Proteomes" id="UP001499967"/>
    </source>
</evidence>
<dbReference type="PANTHER" id="PTHR43725:SF53">
    <property type="entry name" value="UDP-ARABINOSE 4-EPIMERASE 1"/>
    <property type="match status" value="1"/>
</dbReference>
<evidence type="ECO:0000256" key="1">
    <source>
        <dbReference type="ARBA" id="ARBA00004947"/>
    </source>
</evidence>
<dbReference type="InterPro" id="IPR036291">
    <property type="entry name" value="NAD(P)-bd_dom_sf"/>
</dbReference>